<dbReference type="PANTHER" id="PTHR33325">
    <property type="entry name" value="ZINC FINGER, CCHC-TYPE-RELATED"/>
    <property type="match status" value="1"/>
</dbReference>
<gene>
    <name evidence="1" type="ORF">FRX31_031222</name>
</gene>
<organism evidence="1 2">
    <name type="scientific">Thalictrum thalictroides</name>
    <name type="common">Rue-anemone</name>
    <name type="synonym">Anemone thalictroides</name>
    <dbReference type="NCBI Taxonomy" id="46969"/>
    <lineage>
        <taxon>Eukaryota</taxon>
        <taxon>Viridiplantae</taxon>
        <taxon>Streptophyta</taxon>
        <taxon>Embryophyta</taxon>
        <taxon>Tracheophyta</taxon>
        <taxon>Spermatophyta</taxon>
        <taxon>Magnoliopsida</taxon>
        <taxon>Ranunculales</taxon>
        <taxon>Ranunculaceae</taxon>
        <taxon>Thalictroideae</taxon>
        <taxon>Thalictrum</taxon>
    </lineage>
</organism>
<comment type="caution">
    <text evidence="1">The sequence shown here is derived from an EMBL/GenBank/DDBJ whole genome shotgun (WGS) entry which is preliminary data.</text>
</comment>
<dbReference type="Proteomes" id="UP000554482">
    <property type="component" value="Unassembled WGS sequence"/>
</dbReference>
<proteinExistence type="predicted"/>
<reference evidence="1 2" key="1">
    <citation type="submission" date="2020-06" db="EMBL/GenBank/DDBJ databases">
        <title>Transcriptomic and genomic resources for Thalictrum thalictroides and T. hernandezii: Facilitating candidate gene discovery in an emerging model plant lineage.</title>
        <authorList>
            <person name="Arias T."/>
            <person name="Riano-Pachon D.M."/>
            <person name="Di Stilio V.S."/>
        </authorList>
    </citation>
    <scope>NUCLEOTIDE SEQUENCE [LARGE SCALE GENOMIC DNA]</scope>
    <source>
        <strain evidence="2">cv. WT478/WT964</strain>
        <tissue evidence="1">Leaves</tissue>
    </source>
</reference>
<sequence length="107" mass="12825">MDESLQLEYMNEKNARNLWVALEERFGNFRDSLLSDLEVRWQNLRFSEFKTVMQYNSEALRIKSLMHLCEKAITKDQIIEKAFSTFPVSTLMVTRNYRLDVNARRIK</sequence>
<name>A0A7J6V324_THATH</name>
<dbReference type="EMBL" id="JABWDY010039134">
    <property type="protein sequence ID" value="KAF5179191.1"/>
    <property type="molecule type" value="Genomic_DNA"/>
</dbReference>
<feature type="non-terminal residue" evidence="1">
    <location>
        <position position="107"/>
    </location>
</feature>
<protein>
    <submittedName>
        <fullName evidence="1">Retrotransposon protein</fullName>
    </submittedName>
</protein>
<dbReference type="PANTHER" id="PTHR33325:SF11">
    <property type="entry name" value="COLD SHOCK DOMAIN-CONTAINING PROTEIN 4-LIKE"/>
    <property type="match status" value="1"/>
</dbReference>
<dbReference type="AlphaFoldDB" id="A0A7J6V324"/>
<dbReference type="OrthoDB" id="1737433at2759"/>
<accession>A0A7J6V324</accession>
<evidence type="ECO:0000313" key="1">
    <source>
        <dbReference type="EMBL" id="KAF5179191.1"/>
    </source>
</evidence>
<keyword evidence="2" id="KW-1185">Reference proteome</keyword>
<evidence type="ECO:0000313" key="2">
    <source>
        <dbReference type="Proteomes" id="UP000554482"/>
    </source>
</evidence>